<accession>A0A1G2B6Q4</accession>
<evidence type="ECO:0000313" key="1">
    <source>
        <dbReference type="EMBL" id="OGY83930.1"/>
    </source>
</evidence>
<dbReference type="Proteomes" id="UP000179164">
    <property type="component" value="Unassembled WGS sequence"/>
</dbReference>
<protein>
    <submittedName>
        <fullName evidence="1">Uncharacterized protein</fullName>
    </submittedName>
</protein>
<comment type="caution">
    <text evidence="1">The sequence shown here is derived from an EMBL/GenBank/DDBJ whole genome shotgun (WGS) entry which is preliminary data.</text>
</comment>
<dbReference type="EMBL" id="MHKE01000012">
    <property type="protein sequence ID" value="OGY83930.1"/>
    <property type="molecule type" value="Genomic_DNA"/>
</dbReference>
<reference evidence="1 2" key="1">
    <citation type="journal article" date="2016" name="Nat. Commun.">
        <title>Thousands of microbial genomes shed light on interconnected biogeochemical processes in an aquifer system.</title>
        <authorList>
            <person name="Anantharaman K."/>
            <person name="Brown C.T."/>
            <person name="Hug L.A."/>
            <person name="Sharon I."/>
            <person name="Castelle C.J."/>
            <person name="Probst A.J."/>
            <person name="Thomas B.C."/>
            <person name="Singh A."/>
            <person name="Wilkins M.J."/>
            <person name="Karaoz U."/>
            <person name="Brodie E.L."/>
            <person name="Williams K.H."/>
            <person name="Hubbard S.S."/>
            <person name="Banfield J.F."/>
        </authorList>
    </citation>
    <scope>NUCLEOTIDE SEQUENCE [LARGE SCALE GENOMIC DNA]</scope>
</reference>
<dbReference type="AlphaFoldDB" id="A0A1G2B6Q4"/>
<sequence length="122" mass="13830">MPKVYEPDAVTNRIQAAVKDLCISETAMPHSLEAHMHVLVTLGMLDIPGPRVTFAIDPELPGQLRVFVWDVDNVPTCLWQWNHSAIMFGRRAQVSVPMNDTFGFMEIFIRSFAKFVRERGTA</sequence>
<evidence type="ECO:0000313" key="2">
    <source>
        <dbReference type="Proteomes" id="UP000179164"/>
    </source>
</evidence>
<gene>
    <name evidence="1" type="ORF">A2898_01480</name>
</gene>
<name>A0A1G2B6Q4_9BACT</name>
<organism evidence="1 2">
    <name type="scientific">Candidatus Kerfeldbacteria bacterium RIFCSPLOWO2_01_FULL_48_11</name>
    <dbReference type="NCBI Taxonomy" id="1798543"/>
    <lineage>
        <taxon>Bacteria</taxon>
        <taxon>Candidatus Kerfeldiibacteriota</taxon>
    </lineage>
</organism>
<proteinExistence type="predicted"/>